<dbReference type="InterPro" id="IPR000700">
    <property type="entry name" value="PAS-assoc_C"/>
</dbReference>
<feature type="domain" description="PAC" evidence="7">
    <location>
        <begin position="267"/>
        <end position="319"/>
    </location>
</feature>
<keyword evidence="8" id="KW-0808">Transferase</keyword>
<dbReference type="PRINTS" id="PR00344">
    <property type="entry name" value="BCTRLSENSOR"/>
</dbReference>
<feature type="transmembrane region" description="Helical" evidence="4">
    <location>
        <begin position="163"/>
        <end position="183"/>
    </location>
</feature>
<keyword evidence="8" id="KW-0418">Kinase</keyword>
<dbReference type="InterPro" id="IPR005467">
    <property type="entry name" value="His_kinase_dom"/>
</dbReference>
<evidence type="ECO:0000259" key="5">
    <source>
        <dbReference type="PROSITE" id="PS50109"/>
    </source>
</evidence>
<dbReference type="EC" id="2.7.13.3" evidence="2"/>
<dbReference type="InterPro" id="IPR035965">
    <property type="entry name" value="PAS-like_dom_sf"/>
</dbReference>
<dbReference type="Pfam" id="PF08447">
    <property type="entry name" value="PAS_3"/>
    <property type="match status" value="1"/>
</dbReference>
<feature type="domain" description="Histidine kinase" evidence="5">
    <location>
        <begin position="353"/>
        <end position="567"/>
    </location>
</feature>
<dbReference type="PROSITE" id="PS50109">
    <property type="entry name" value="HIS_KIN"/>
    <property type="match status" value="1"/>
</dbReference>
<gene>
    <name evidence="8" type="ordered locus">Arnit_2441</name>
</gene>
<dbReference type="SMART" id="SM00387">
    <property type="entry name" value="HATPase_c"/>
    <property type="match status" value="1"/>
</dbReference>
<name>D5V1C9_ARCNC</name>
<dbReference type="STRING" id="572480.Arnit_2441"/>
<evidence type="ECO:0000256" key="3">
    <source>
        <dbReference type="SAM" id="Coils"/>
    </source>
</evidence>
<dbReference type="CDD" id="cd00130">
    <property type="entry name" value="PAS"/>
    <property type="match status" value="1"/>
</dbReference>
<dbReference type="Proteomes" id="UP000000939">
    <property type="component" value="Chromosome"/>
</dbReference>
<protein>
    <recommendedName>
        <fullName evidence="2">histidine kinase</fullName>
        <ecNumber evidence="2">2.7.13.3</ecNumber>
    </recommendedName>
</protein>
<reference evidence="8 9" key="1">
    <citation type="journal article" date="2010" name="Stand. Genomic Sci.">
        <title>Complete genome sequence of Arcobacter nitrofigilis type strain (CI).</title>
        <authorList>
            <person name="Pati A."/>
            <person name="Gronow S."/>
            <person name="Lapidus A."/>
            <person name="Copeland A."/>
            <person name="Glavina Del Rio T."/>
            <person name="Nolan M."/>
            <person name="Lucas S."/>
            <person name="Tice H."/>
            <person name="Cheng J.F."/>
            <person name="Han C."/>
            <person name="Chertkov O."/>
            <person name="Bruce D."/>
            <person name="Tapia R."/>
            <person name="Goodwin L."/>
            <person name="Pitluck S."/>
            <person name="Liolios K."/>
            <person name="Ivanova N."/>
            <person name="Mavromatis K."/>
            <person name="Chen A."/>
            <person name="Palaniappan K."/>
            <person name="Land M."/>
            <person name="Hauser L."/>
            <person name="Chang Y.J."/>
            <person name="Jeffries C.D."/>
            <person name="Detter J.C."/>
            <person name="Rohde M."/>
            <person name="Goker M."/>
            <person name="Bristow J."/>
            <person name="Eisen J.A."/>
            <person name="Markowitz V."/>
            <person name="Hugenholtz P."/>
            <person name="Klenk H.P."/>
            <person name="Kyrpides N.C."/>
        </authorList>
    </citation>
    <scope>NUCLEOTIDE SEQUENCE [LARGE SCALE GENOMIC DNA]</scope>
    <source>
        <strain evidence="9">ATCC 33309 / DSM 7299 / CCUG 15893 / LMG 7604 / NCTC 12251 / CI</strain>
    </source>
</reference>
<keyword evidence="4" id="KW-1133">Transmembrane helix</keyword>
<dbReference type="PROSITE" id="PS50112">
    <property type="entry name" value="PAS"/>
    <property type="match status" value="1"/>
</dbReference>
<evidence type="ECO:0000256" key="2">
    <source>
        <dbReference type="ARBA" id="ARBA00012438"/>
    </source>
</evidence>
<dbReference type="InterPro" id="IPR003594">
    <property type="entry name" value="HATPase_dom"/>
</dbReference>
<evidence type="ECO:0000256" key="4">
    <source>
        <dbReference type="SAM" id="Phobius"/>
    </source>
</evidence>
<keyword evidence="3" id="KW-0175">Coiled coil</keyword>
<feature type="coiled-coil region" evidence="3">
    <location>
        <begin position="310"/>
        <end position="337"/>
    </location>
</feature>
<dbReference type="InterPro" id="IPR036097">
    <property type="entry name" value="HisK_dim/P_sf"/>
</dbReference>
<organism evidence="8 9">
    <name type="scientific">Arcobacter nitrofigilis (strain ATCC 33309 / DSM 7299 / CCUG 15893 / LMG 7604 / NCTC 12251 / CI)</name>
    <name type="common">Campylobacter nitrofigilis</name>
    <dbReference type="NCBI Taxonomy" id="572480"/>
    <lineage>
        <taxon>Bacteria</taxon>
        <taxon>Pseudomonadati</taxon>
        <taxon>Campylobacterota</taxon>
        <taxon>Epsilonproteobacteria</taxon>
        <taxon>Campylobacterales</taxon>
        <taxon>Arcobacteraceae</taxon>
        <taxon>Arcobacter</taxon>
    </lineage>
</organism>
<comment type="catalytic activity">
    <reaction evidence="1">
        <text>ATP + protein L-histidine = ADP + protein N-phospho-L-histidine.</text>
        <dbReference type="EC" id="2.7.13.3"/>
    </reaction>
</comment>
<accession>D5V1C9</accession>
<dbReference type="KEGG" id="ant:Arnit_2441"/>
<dbReference type="HOGENOM" id="CLU_000445_133_3_7"/>
<dbReference type="SMART" id="SM00086">
    <property type="entry name" value="PAC"/>
    <property type="match status" value="1"/>
</dbReference>
<keyword evidence="4" id="KW-0472">Membrane</keyword>
<dbReference type="NCBIfam" id="TIGR00229">
    <property type="entry name" value="sensory_box"/>
    <property type="match status" value="1"/>
</dbReference>
<evidence type="ECO:0000313" key="8">
    <source>
        <dbReference type="EMBL" id="ADG94091.1"/>
    </source>
</evidence>
<feature type="domain" description="PAS" evidence="6">
    <location>
        <begin position="213"/>
        <end position="264"/>
    </location>
</feature>
<dbReference type="Pfam" id="PF02518">
    <property type="entry name" value="HATPase_c"/>
    <property type="match status" value="1"/>
</dbReference>
<dbReference type="eggNOG" id="COG4191">
    <property type="taxonomic scope" value="Bacteria"/>
</dbReference>
<dbReference type="eggNOG" id="COG2202">
    <property type="taxonomic scope" value="Bacteria"/>
</dbReference>
<dbReference type="GO" id="GO:0000155">
    <property type="term" value="F:phosphorelay sensor kinase activity"/>
    <property type="evidence" value="ECO:0007669"/>
    <property type="project" value="InterPro"/>
</dbReference>
<dbReference type="SUPFAM" id="SSF47384">
    <property type="entry name" value="Homodimeric domain of signal transducing histidine kinase"/>
    <property type="match status" value="1"/>
</dbReference>
<keyword evidence="4" id="KW-0812">Transmembrane</keyword>
<dbReference type="Gene3D" id="3.30.565.10">
    <property type="entry name" value="Histidine kinase-like ATPase, C-terminal domain"/>
    <property type="match status" value="1"/>
</dbReference>
<dbReference type="Gene3D" id="1.10.287.130">
    <property type="match status" value="1"/>
</dbReference>
<dbReference type="InterPro" id="IPR004358">
    <property type="entry name" value="Sig_transdc_His_kin-like_C"/>
</dbReference>
<dbReference type="Gene3D" id="3.30.450.20">
    <property type="entry name" value="PAS domain"/>
    <property type="match status" value="1"/>
</dbReference>
<proteinExistence type="predicted"/>
<dbReference type="PANTHER" id="PTHR43065:SF42">
    <property type="entry name" value="TWO-COMPONENT SENSOR PPRA"/>
    <property type="match status" value="1"/>
</dbReference>
<dbReference type="InterPro" id="IPR000014">
    <property type="entry name" value="PAS"/>
</dbReference>
<dbReference type="InterPro" id="IPR001610">
    <property type="entry name" value="PAC"/>
</dbReference>
<dbReference type="SUPFAM" id="SSF55874">
    <property type="entry name" value="ATPase domain of HSP90 chaperone/DNA topoisomerase II/histidine kinase"/>
    <property type="match status" value="1"/>
</dbReference>
<dbReference type="RefSeq" id="WP_013136236.1">
    <property type="nucleotide sequence ID" value="NC_014166.1"/>
</dbReference>
<dbReference type="PROSITE" id="PS50113">
    <property type="entry name" value="PAC"/>
    <property type="match status" value="1"/>
</dbReference>
<evidence type="ECO:0000256" key="1">
    <source>
        <dbReference type="ARBA" id="ARBA00000085"/>
    </source>
</evidence>
<dbReference type="EMBL" id="CP001999">
    <property type="protein sequence ID" value="ADG94091.1"/>
    <property type="molecule type" value="Genomic_DNA"/>
</dbReference>
<keyword evidence="9" id="KW-1185">Reference proteome</keyword>
<evidence type="ECO:0000259" key="6">
    <source>
        <dbReference type="PROSITE" id="PS50112"/>
    </source>
</evidence>
<dbReference type="SUPFAM" id="SSF55785">
    <property type="entry name" value="PYP-like sensor domain (PAS domain)"/>
    <property type="match status" value="1"/>
</dbReference>
<sequence length="572" mass="67096">MKKNFFTFLIFIFLEVIIYTSLIYNENLHINKVLENSLHNSYGEFKVLREYFFEESSEKIYSKFNHIVLLNSTLDIKTYQEYEKEIKKLSIIFTDVKELNFLKNKKVFEAIKNKEEKVLLFEKDKTSISISLIPYFESKNVLNYFIRFNNQSQIYDMKFRTKILFLVFSILITILVGYTYFIYNIKTKLSIKNEENEELLEVIDKYILMTETDIEGFITKVSTAFCEVTGFSKQELIGRPHSIIRHPDVSKDVFKHMWHVLKSGDTWKGEIKNIDKNGNIYWVEGTIVPKYDKDKNIIGYLSLRKDITDKKRLDELNDKLKYQIEEKINEMEILDSNLIQQSKKALVGDLVDIIAHQWKQPLSIISLYAIDLSESVKYGEMNQEYANELSDKFQRQIAHLSSTLNSFRAFFGPSAIYDKFTLYENVENVLLLLEDELKINKIDIKIQGDKDIKIFGISNEFQHIFLNFISNSRDAFIEKEIKNRQIIISFFEKKGEIQIDYIDNAGGIKENIIHKIFDLNFTTKPIGLGTGVGMYATKLIIDKLSGKISVNNYKDGVNFKILLPNKDRRKND</sequence>
<evidence type="ECO:0000313" key="9">
    <source>
        <dbReference type="Proteomes" id="UP000000939"/>
    </source>
</evidence>
<dbReference type="InterPro" id="IPR013655">
    <property type="entry name" value="PAS_fold_3"/>
</dbReference>
<dbReference type="PANTHER" id="PTHR43065">
    <property type="entry name" value="SENSOR HISTIDINE KINASE"/>
    <property type="match status" value="1"/>
</dbReference>
<dbReference type="AlphaFoldDB" id="D5V1C9"/>
<feature type="transmembrane region" description="Helical" evidence="4">
    <location>
        <begin position="6"/>
        <end position="24"/>
    </location>
</feature>
<dbReference type="OrthoDB" id="9795133at2"/>
<evidence type="ECO:0000259" key="7">
    <source>
        <dbReference type="PROSITE" id="PS50113"/>
    </source>
</evidence>
<dbReference type="InterPro" id="IPR036890">
    <property type="entry name" value="HATPase_C_sf"/>
</dbReference>